<dbReference type="Proteomes" id="UP001611494">
    <property type="component" value="Unassembled WGS sequence"/>
</dbReference>
<feature type="domain" description="Aldehyde dehydrogenase" evidence="3">
    <location>
        <begin position="6"/>
        <end position="411"/>
    </location>
</feature>
<proteinExistence type="predicted"/>
<feature type="region of interest" description="Disordered" evidence="2">
    <location>
        <begin position="1"/>
        <end position="21"/>
    </location>
</feature>
<comment type="caution">
    <text evidence="4">The sequence shown here is derived from an EMBL/GenBank/DDBJ whole genome shotgun (WGS) entry which is preliminary data.</text>
</comment>
<evidence type="ECO:0000256" key="2">
    <source>
        <dbReference type="SAM" id="MobiDB-lite"/>
    </source>
</evidence>
<dbReference type="RefSeq" id="WP_397058959.1">
    <property type="nucleotide sequence ID" value="NZ_JBIRYL010000001.1"/>
</dbReference>
<dbReference type="Pfam" id="PF00171">
    <property type="entry name" value="Aldedh"/>
    <property type="match status" value="1"/>
</dbReference>
<evidence type="ECO:0000313" key="4">
    <source>
        <dbReference type="EMBL" id="MFI2228644.1"/>
    </source>
</evidence>
<dbReference type="InterPro" id="IPR050740">
    <property type="entry name" value="Aldehyde_DH_Superfamily"/>
</dbReference>
<protein>
    <submittedName>
        <fullName evidence="4">Aldehyde dehydrogenase family protein</fullName>
    </submittedName>
</protein>
<dbReference type="SUPFAM" id="SSF53720">
    <property type="entry name" value="ALDH-like"/>
    <property type="match status" value="1"/>
</dbReference>
<evidence type="ECO:0000256" key="1">
    <source>
        <dbReference type="ARBA" id="ARBA00023002"/>
    </source>
</evidence>
<dbReference type="PANTHER" id="PTHR43353">
    <property type="entry name" value="SUCCINATE-SEMIALDEHYDE DEHYDROGENASE, MITOCHONDRIAL"/>
    <property type="match status" value="1"/>
</dbReference>
<dbReference type="Gene3D" id="3.40.309.10">
    <property type="entry name" value="Aldehyde Dehydrogenase, Chain A, domain 2"/>
    <property type="match status" value="1"/>
</dbReference>
<dbReference type="InterPro" id="IPR016163">
    <property type="entry name" value="Ald_DH_C"/>
</dbReference>
<evidence type="ECO:0000313" key="5">
    <source>
        <dbReference type="Proteomes" id="UP001611494"/>
    </source>
</evidence>
<evidence type="ECO:0000259" key="3">
    <source>
        <dbReference type="Pfam" id="PF00171"/>
    </source>
</evidence>
<keyword evidence="5" id="KW-1185">Reference proteome</keyword>
<dbReference type="InterPro" id="IPR016162">
    <property type="entry name" value="Ald_DH_N"/>
</dbReference>
<dbReference type="InterPro" id="IPR015590">
    <property type="entry name" value="Aldehyde_DH_dom"/>
</dbReference>
<dbReference type="Gene3D" id="3.40.605.10">
    <property type="entry name" value="Aldehyde Dehydrogenase, Chain A, domain 1"/>
    <property type="match status" value="1"/>
</dbReference>
<accession>A0ABW7VPV9</accession>
<reference evidence="4 5" key="1">
    <citation type="submission" date="2024-10" db="EMBL/GenBank/DDBJ databases">
        <title>The Natural Products Discovery Center: Release of the First 8490 Sequenced Strains for Exploring Actinobacteria Biosynthetic Diversity.</title>
        <authorList>
            <person name="Kalkreuter E."/>
            <person name="Kautsar S.A."/>
            <person name="Yang D."/>
            <person name="Bader C.D."/>
            <person name="Teijaro C.N."/>
            <person name="Fluegel L."/>
            <person name="Davis C.M."/>
            <person name="Simpson J.R."/>
            <person name="Lauterbach L."/>
            <person name="Steele A.D."/>
            <person name="Gui C."/>
            <person name="Meng S."/>
            <person name="Li G."/>
            <person name="Viehrig K."/>
            <person name="Ye F."/>
            <person name="Su P."/>
            <person name="Kiefer A.F."/>
            <person name="Nichols A."/>
            <person name="Cepeda A.J."/>
            <person name="Yan W."/>
            <person name="Fan B."/>
            <person name="Jiang Y."/>
            <person name="Adhikari A."/>
            <person name="Zheng C.-J."/>
            <person name="Schuster L."/>
            <person name="Cowan T.M."/>
            <person name="Smanski M.J."/>
            <person name="Chevrette M.G."/>
            <person name="De Carvalho L.P.S."/>
            <person name="Shen B."/>
        </authorList>
    </citation>
    <scope>NUCLEOTIDE SEQUENCE [LARGE SCALE GENOMIC DNA]</scope>
    <source>
        <strain evidence="4 5">NPDC019377</strain>
    </source>
</reference>
<dbReference type="EMBL" id="JBIRYL010000001">
    <property type="protein sequence ID" value="MFI2228644.1"/>
    <property type="molecule type" value="Genomic_DNA"/>
</dbReference>
<sequence>MTAATETLLSVDPRTGTAEPTELAATPREVVARLGAAAGAAHPVLIAEGRPGRAALLTEIADRLEARGAQIVAAADRETALGTGRLRGELIRTCYQLRMFAEVITEGSYLEAVIDHAGENPVGTTPDLRSLLVPIGPVAVFGASNFPLAFSVPGGDTAAALAAGCPVVVKAHSSHLRTSALCAEAISEAVAARGLPAGVFAVVYGQQAGIDLVTHPAITAVGFTGGHGGAAALRAAIATRPDPIPFYGELGSVNPLIITPAAAADRPRTLGAGLVESATLGGGQFCTKPGLVLVPGSSGGDAVLAAIGTALGARDAQVLLNEGIARTYRDRAPRSAAAGATTITGRAPDEAETGFAVAAQAIVVDAPDLSDELLEECFGPLFVVVRYRDDAELQTVLTRLPGSLAATIHGGPAADPVRDAAATVLGQRSGRVLFDSYPTGVAVVWAQQHGGPWPATDTQFTSVGATAIRRFLRPLAFQSAPEPLLPEELRDGPAPVPRRVDGRLVLPAGY</sequence>
<gene>
    <name evidence="4" type="ORF">ACH49Z_02175</name>
</gene>
<keyword evidence="1" id="KW-0560">Oxidoreductase</keyword>
<dbReference type="InterPro" id="IPR016161">
    <property type="entry name" value="Ald_DH/histidinol_DH"/>
</dbReference>
<dbReference type="PANTHER" id="PTHR43353:SF3">
    <property type="entry name" value="ALDEHYDE DEHYDROGENASE-RELATED"/>
    <property type="match status" value="1"/>
</dbReference>
<name>A0ABW7VPV9_9NOCA</name>
<organism evidence="4 5">
    <name type="scientific">Nocardia testacea</name>
    <dbReference type="NCBI Taxonomy" id="248551"/>
    <lineage>
        <taxon>Bacteria</taxon>
        <taxon>Bacillati</taxon>
        <taxon>Actinomycetota</taxon>
        <taxon>Actinomycetes</taxon>
        <taxon>Mycobacteriales</taxon>
        <taxon>Nocardiaceae</taxon>
        <taxon>Nocardia</taxon>
    </lineage>
</organism>